<dbReference type="CDD" id="cd06171">
    <property type="entry name" value="Sigma70_r4"/>
    <property type="match status" value="1"/>
</dbReference>
<organism evidence="5 6">
    <name type="scientific">Urbifossiella limnaea</name>
    <dbReference type="NCBI Taxonomy" id="2528023"/>
    <lineage>
        <taxon>Bacteria</taxon>
        <taxon>Pseudomonadati</taxon>
        <taxon>Planctomycetota</taxon>
        <taxon>Planctomycetia</taxon>
        <taxon>Gemmatales</taxon>
        <taxon>Gemmataceae</taxon>
        <taxon>Urbifossiella</taxon>
    </lineage>
</organism>
<dbReference type="SUPFAM" id="SSF88946">
    <property type="entry name" value="Sigma2 domain of RNA polymerase sigma factors"/>
    <property type="match status" value="1"/>
</dbReference>
<dbReference type="PANTHER" id="PTHR19879:SF9">
    <property type="entry name" value="TRANSCRIPTION INITIATION FACTOR TFIID SUBUNIT 5"/>
    <property type="match status" value="1"/>
</dbReference>
<dbReference type="InterPro" id="IPR007627">
    <property type="entry name" value="RNA_pol_sigma70_r2"/>
</dbReference>
<keyword evidence="6" id="KW-1185">Reference proteome</keyword>
<dbReference type="PROSITE" id="PS50082">
    <property type="entry name" value="WD_REPEATS_2"/>
    <property type="match status" value="1"/>
</dbReference>
<dbReference type="RefSeq" id="WP_145244260.1">
    <property type="nucleotide sequence ID" value="NZ_CP036273.1"/>
</dbReference>
<feature type="domain" description="RNA polymerase sigma factor 70 region 4 type 2" evidence="4">
    <location>
        <begin position="137"/>
        <end position="188"/>
    </location>
</feature>
<evidence type="ECO:0000256" key="1">
    <source>
        <dbReference type="PROSITE-ProRule" id="PRU00221"/>
    </source>
</evidence>
<dbReference type="InterPro" id="IPR011044">
    <property type="entry name" value="Quino_amine_DH_bsu"/>
</dbReference>
<evidence type="ECO:0000256" key="2">
    <source>
        <dbReference type="SAM" id="MobiDB-lite"/>
    </source>
</evidence>
<dbReference type="KEGG" id="uli:ETAA1_60760"/>
<dbReference type="Gene3D" id="2.130.10.10">
    <property type="entry name" value="YVTN repeat-like/Quinoprotein amine dehydrogenase"/>
    <property type="match status" value="6"/>
</dbReference>
<dbReference type="Pfam" id="PF04542">
    <property type="entry name" value="Sigma70_r2"/>
    <property type="match status" value="1"/>
</dbReference>
<dbReference type="GO" id="GO:0016987">
    <property type="term" value="F:sigma factor activity"/>
    <property type="evidence" value="ECO:0007669"/>
    <property type="project" value="InterPro"/>
</dbReference>
<dbReference type="SUPFAM" id="SSF50978">
    <property type="entry name" value="WD40 repeat-like"/>
    <property type="match status" value="1"/>
</dbReference>
<dbReference type="GO" id="GO:0005829">
    <property type="term" value="C:cytosol"/>
    <property type="evidence" value="ECO:0007669"/>
    <property type="project" value="UniProtKB-ARBA"/>
</dbReference>
<dbReference type="OrthoDB" id="284679at2"/>
<dbReference type="InterPro" id="IPR001680">
    <property type="entry name" value="WD40_rpt"/>
</dbReference>
<dbReference type="SMART" id="SM00320">
    <property type="entry name" value="WD40"/>
    <property type="match status" value="11"/>
</dbReference>
<dbReference type="NCBIfam" id="TIGR02937">
    <property type="entry name" value="sigma70-ECF"/>
    <property type="match status" value="1"/>
</dbReference>
<proteinExistence type="predicted"/>
<protein>
    <submittedName>
        <fullName evidence="5">ECF RNA polymerase sigma factor SigE</fullName>
    </submittedName>
</protein>
<dbReference type="InterPro" id="IPR015943">
    <property type="entry name" value="WD40/YVTN_repeat-like_dom_sf"/>
</dbReference>
<evidence type="ECO:0000313" key="6">
    <source>
        <dbReference type="Proteomes" id="UP000319576"/>
    </source>
</evidence>
<dbReference type="Pfam" id="PF08281">
    <property type="entry name" value="Sigma70_r4_2"/>
    <property type="match status" value="1"/>
</dbReference>
<accession>A0A517Y2T9</accession>
<dbReference type="Pfam" id="PF00400">
    <property type="entry name" value="WD40"/>
    <property type="match status" value="2"/>
</dbReference>
<dbReference type="GO" id="GO:0003677">
    <property type="term" value="F:DNA binding"/>
    <property type="evidence" value="ECO:0007669"/>
    <property type="project" value="InterPro"/>
</dbReference>
<feature type="region of interest" description="Disordered" evidence="2">
    <location>
        <begin position="346"/>
        <end position="365"/>
    </location>
</feature>
<dbReference type="SUPFAM" id="SSF50969">
    <property type="entry name" value="YVTN repeat-like/Quinoprotein amine dehydrogenase"/>
    <property type="match status" value="1"/>
</dbReference>
<dbReference type="InterPro" id="IPR013325">
    <property type="entry name" value="RNA_pol_sigma_r2"/>
</dbReference>
<dbReference type="Proteomes" id="UP000319576">
    <property type="component" value="Chromosome"/>
</dbReference>
<sequence>MTPATARGLVRRVEPHPDPSADADLVGRFARTADPAAFAALVRRHGPMVLAACRRMLPTPADADDAFQAVFLVLLRKAGAVRPAGAVGGWLHGVAVRTAQKARVAAARRRRREMTRVLTSPEESSLSPAEHAELRAVLDEELAKLPEPQRAALVLCDLAGKTRAEAAADLGCPEGTVAARVHRARKALAERLTRRGVTAPAVVAAAAVPAELAAAVARFADGGPIPAAVRSLADGVVRGMAAHPLSLAVAALAAAAIAAGALWAAGPAPAEAVAAADPVPAAARPVVDLSFNADGTRYVVLAGGAAAVKDAATDQTLWTAPAEAVRFTRTPAGRDDLTTLTADGVVQRGGADGTPHGRTAPRPKTATPWRAVRFSADAARYAVHTGAGVRVYETTTGAEAVEPAEQHGPGDRPAAAHAADVLFSPDGKALVGLGVMIEPGNVGLAEWAMENGHRRRATGGDPRPTAAAYSPDSDMIAEGFADRIVLLSNKATEAPEPEGGRERTRLRPHKQLPPAAPVTALAFSPDGKVVAAGVRGGAGKLAAAVQLLDAATGKELRRFGGFAADAAVTALAFSPDSRTLLAGTAGGEVKRFAVADPPPASSHVSALQFAPDGKTYLVVASEKARVKDAATDRILWDAPAEAARFTADGTAVVTMGKDVERRSAATGEVQTAARRPKTELGWHAVAFSPEGARYAAHFGFEARVYDRDPAAEPFRLERSFGPPGGALIGVHGRDVRYSPDGKLLAAVGVMLTPTDMGTAVWDAETGKRLLAYPPPGNLGEWQGATAAAFSADGKRFAVALEKRVHVFDVPGFKHQLRLDDTPGSGPVTALAFAPDGKSLAVGYRLPLLHGGEVKPSVVGHKTEVQLIELATRKELRRFDGFGGVNHMGPTVLPVTALAFSPDGKTLLAGTGLSHLSTPPAGPIPPGEVKRFILADEPPAKGAAAPVWRETGKLPRFEDRVQSVTFSADGKQLAVGGRGGAAQHTVTMWDAATRRQLWAGGPVPAGTTGVSFSPDGKLLAATCDTTTGLYDARTGQPVPMNPPLPGGKAAAFSHAAERVAGQARRKLAVTDGRMVAVLDWAEGVPVSSATFGPLKDGPKVEGELPAGVAFAPSGRQLVFIPNHKVDPAFFAGKAAAAGPATHWVAHVWGGGSGEAMYPLPHGTAPVTAVAWSPDGKTIASGCRLGDVVVWDAKTFQELRRTRLGGRSGEGIIRALAFAPDGQTLAAAVSFDAGKNAERVVMLDPATGERRGNDLQGFGSFTPVALAFAPDGRPLAVGLADFLPQIQLPPGGEDRPLGSVVLFTTDPEPKEPPAAPAADDVSFAPDGRTYLFVHGGTVQLADAATDRVRWDAPADAARFTPDGKTVLTVGDGLIRRDAATGKVLTGLPRPKHSHPVRAAAFSPDGKRYAVHHGTFAQVLDGASGFELERLGPDPILPQRILPAGAVARVAWSADGKRLAVVGLPARADGKVGVLLWDAARPLSVELDGFPAAEARAAAFSPDGKTLAVATQHDVYLWADGAKAPRREALLGDLGAVGFLPDGRVLVAGEGRYADGKSDPPVYERRLFAHVIDRKQAFGGISAIDMTTVRPAGAPPVTALAVSPDGRSVLVAAGGGVTRLTFAEPPGR</sequence>
<feature type="domain" description="RNA polymerase sigma-70 region 2" evidence="3">
    <location>
        <begin position="41"/>
        <end position="107"/>
    </location>
</feature>
<dbReference type="InterPro" id="IPR036388">
    <property type="entry name" value="WH-like_DNA-bd_sf"/>
</dbReference>
<evidence type="ECO:0000313" key="5">
    <source>
        <dbReference type="EMBL" id="QDU24065.1"/>
    </source>
</evidence>
<dbReference type="InterPro" id="IPR013324">
    <property type="entry name" value="RNA_pol_sigma_r3/r4-like"/>
</dbReference>
<gene>
    <name evidence="5" type="primary">sigE_25</name>
    <name evidence="5" type="ORF">ETAA1_60760</name>
</gene>
<dbReference type="Gene3D" id="1.10.10.10">
    <property type="entry name" value="Winged helix-like DNA-binding domain superfamily/Winged helix DNA-binding domain"/>
    <property type="match status" value="1"/>
</dbReference>
<dbReference type="Gene3D" id="1.10.1740.10">
    <property type="match status" value="1"/>
</dbReference>
<dbReference type="PROSITE" id="PS50294">
    <property type="entry name" value="WD_REPEATS_REGION"/>
    <property type="match status" value="1"/>
</dbReference>
<feature type="repeat" description="WD" evidence="1">
    <location>
        <begin position="1158"/>
        <end position="1199"/>
    </location>
</feature>
<dbReference type="PANTHER" id="PTHR19879">
    <property type="entry name" value="TRANSCRIPTION INITIATION FACTOR TFIID"/>
    <property type="match status" value="1"/>
</dbReference>
<keyword evidence="1" id="KW-0853">WD repeat</keyword>
<reference evidence="5 6" key="1">
    <citation type="submission" date="2019-02" db="EMBL/GenBank/DDBJ databases">
        <title>Deep-cultivation of Planctomycetes and their phenomic and genomic characterization uncovers novel biology.</title>
        <authorList>
            <person name="Wiegand S."/>
            <person name="Jogler M."/>
            <person name="Boedeker C."/>
            <person name="Pinto D."/>
            <person name="Vollmers J."/>
            <person name="Rivas-Marin E."/>
            <person name="Kohn T."/>
            <person name="Peeters S.H."/>
            <person name="Heuer A."/>
            <person name="Rast P."/>
            <person name="Oberbeckmann S."/>
            <person name="Bunk B."/>
            <person name="Jeske O."/>
            <person name="Meyerdierks A."/>
            <person name="Storesund J.E."/>
            <person name="Kallscheuer N."/>
            <person name="Luecker S."/>
            <person name="Lage O.M."/>
            <person name="Pohl T."/>
            <person name="Merkel B.J."/>
            <person name="Hornburger P."/>
            <person name="Mueller R.-W."/>
            <person name="Bruemmer F."/>
            <person name="Labrenz M."/>
            <person name="Spormann A.M."/>
            <person name="Op den Camp H."/>
            <person name="Overmann J."/>
            <person name="Amann R."/>
            <person name="Jetten M.S.M."/>
            <person name="Mascher T."/>
            <person name="Medema M.H."/>
            <person name="Devos D.P."/>
            <person name="Kaster A.-K."/>
            <person name="Ovreas L."/>
            <person name="Rohde M."/>
            <person name="Galperin M.Y."/>
            <person name="Jogler C."/>
        </authorList>
    </citation>
    <scope>NUCLEOTIDE SEQUENCE [LARGE SCALE GENOMIC DNA]</scope>
    <source>
        <strain evidence="5 6">ETA_A1</strain>
    </source>
</reference>
<dbReference type="InterPro" id="IPR036322">
    <property type="entry name" value="WD40_repeat_dom_sf"/>
</dbReference>
<dbReference type="EMBL" id="CP036273">
    <property type="protein sequence ID" value="QDU24065.1"/>
    <property type="molecule type" value="Genomic_DNA"/>
</dbReference>
<name>A0A517Y2T9_9BACT</name>
<dbReference type="SUPFAM" id="SSF88659">
    <property type="entry name" value="Sigma3 and sigma4 domains of RNA polymerase sigma factors"/>
    <property type="match status" value="1"/>
</dbReference>
<dbReference type="GO" id="GO:0006352">
    <property type="term" value="P:DNA-templated transcription initiation"/>
    <property type="evidence" value="ECO:0007669"/>
    <property type="project" value="InterPro"/>
</dbReference>
<evidence type="ECO:0000259" key="4">
    <source>
        <dbReference type="Pfam" id="PF08281"/>
    </source>
</evidence>
<dbReference type="InterPro" id="IPR013249">
    <property type="entry name" value="RNA_pol_sigma70_r4_t2"/>
</dbReference>
<dbReference type="InterPro" id="IPR014284">
    <property type="entry name" value="RNA_pol_sigma-70_dom"/>
</dbReference>
<evidence type="ECO:0000259" key="3">
    <source>
        <dbReference type="Pfam" id="PF04542"/>
    </source>
</evidence>
<dbReference type="SUPFAM" id="SSF82171">
    <property type="entry name" value="DPP6 N-terminal domain-like"/>
    <property type="match status" value="3"/>
</dbReference>